<name>A0A0R1LUE1_9LACO</name>
<proteinExistence type="predicted"/>
<evidence type="ECO:0000313" key="1">
    <source>
        <dbReference type="EMBL" id="KRK96545.1"/>
    </source>
</evidence>
<dbReference type="OrthoDB" id="2307335at2"/>
<protein>
    <submittedName>
        <fullName evidence="1">Uncharacterized protein</fullName>
    </submittedName>
</protein>
<dbReference type="RefSeq" id="WP_057800889.1">
    <property type="nucleotide sequence ID" value="NZ_AZDV01000003.1"/>
</dbReference>
<keyword evidence="2" id="KW-1185">Reference proteome</keyword>
<evidence type="ECO:0000313" key="2">
    <source>
        <dbReference type="Proteomes" id="UP000051955"/>
    </source>
</evidence>
<dbReference type="Proteomes" id="UP000051955">
    <property type="component" value="Unassembled WGS sequence"/>
</dbReference>
<comment type="caution">
    <text evidence="1">The sequence shown here is derived from an EMBL/GenBank/DDBJ whole genome shotgun (WGS) entry which is preliminary data.</text>
</comment>
<reference evidence="1 2" key="1">
    <citation type="journal article" date="2015" name="Genome Announc.">
        <title>Expanding the biotechnology potential of lactobacilli through comparative genomics of 213 strains and associated genera.</title>
        <authorList>
            <person name="Sun Z."/>
            <person name="Harris H.M."/>
            <person name="McCann A."/>
            <person name="Guo C."/>
            <person name="Argimon S."/>
            <person name="Zhang W."/>
            <person name="Yang X."/>
            <person name="Jeffery I.B."/>
            <person name="Cooney J.C."/>
            <person name="Kagawa T.F."/>
            <person name="Liu W."/>
            <person name="Song Y."/>
            <person name="Salvetti E."/>
            <person name="Wrobel A."/>
            <person name="Rasinkangas P."/>
            <person name="Parkhill J."/>
            <person name="Rea M.C."/>
            <person name="O'Sullivan O."/>
            <person name="Ritari J."/>
            <person name="Douillard F.P."/>
            <person name="Paul Ross R."/>
            <person name="Yang R."/>
            <person name="Briner A.E."/>
            <person name="Felis G.E."/>
            <person name="de Vos W.M."/>
            <person name="Barrangou R."/>
            <person name="Klaenhammer T.R."/>
            <person name="Caufield P.W."/>
            <person name="Cui Y."/>
            <person name="Zhang H."/>
            <person name="O'Toole P.W."/>
        </authorList>
    </citation>
    <scope>NUCLEOTIDE SEQUENCE [LARGE SCALE GENOMIC DNA]</scope>
    <source>
        <strain evidence="1 2">DSM 19394</strain>
    </source>
</reference>
<dbReference type="STRING" id="1423715.FD25_GL002042"/>
<accession>A0A0R1LUE1</accession>
<dbReference type="EMBL" id="AZDV01000003">
    <property type="protein sequence ID" value="KRK96545.1"/>
    <property type="molecule type" value="Genomic_DNA"/>
</dbReference>
<dbReference type="PATRIC" id="fig|1423715.3.peg.2096"/>
<sequence length="85" mass="9532">MNKNEFVKLYGDKISEIANQDAVRAQTLKREIDDGTMDATVNNATTVTWYTYNQALKAGFADDKAFYMACQMAGIDIEAPYNHEA</sequence>
<dbReference type="AlphaFoldDB" id="A0A0R1LUE1"/>
<gene>
    <name evidence="1" type="ORF">FD25_GL002042</name>
</gene>
<organism evidence="1 2">
    <name type="scientific">Levilactobacillus acidifarinae DSM 19394 = JCM 15949</name>
    <dbReference type="NCBI Taxonomy" id="1423715"/>
    <lineage>
        <taxon>Bacteria</taxon>
        <taxon>Bacillati</taxon>
        <taxon>Bacillota</taxon>
        <taxon>Bacilli</taxon>
        <taxon>Lactobacillales</taxon>
        <taxon>Lactobacillaceae</taxon>
        <taxon>Levilactobacillus</taxon>
    </lineage>
</organism>